<comment type="similarity">
    <text evidence="2">Belongs to the glycosyl hydrolase 43 family.</text>
</comment>
<dbReference type="CDD" id="cd14792">
    <property type="entry name" value="GH27"/>
    <property type="match status" value="1"/>
</dbReference>
<dbReference type="SMART" id="SM00776">
    <property type="entry name" value="NPCBM"/>
    <property type="match status" value="1"/>
</dbReference>
<proteinExistence type="inferred from homology"/>
<feature type="site" description="Important for catalytic activity, responsible for pKa modulation of the active site Glu and correct orientation of both the proton donor and substrate" evidence="5">
    <location>
        <position position="776"/>
    </location>
</feature>
<dbReference type="KEGG" id="amuc:Pan181_28300"/>
<dbReference type="RefSeq" id="WP_145247332.1">
    <property type="nucleotide sequence ID" value="NZ_CP036278.1"/>
</dbReference>
<evidence type="ECO:0000256" key="3">
    <source>
        <dbReference type="ARBA" id="ARBA00022801"/>
    </source>
</evidence>
<dbReference type="InterPro" id="IPR017853">
    <property type="entry name" value="GH"/>
</dbReference>
<dbReference type="Gene3D" id="2.60.120.260">
    <property type="entry name" value="Galactose-binding domain-like"/>
    <property type="match status" value="1"/>
</dbReference>
<dbReference type="Pfam" id="PF04616">
    <property type="entry name" value="Glyco_hydro_43"/>
    <property type="match status" value="1"/>
</dbReference>
<dbReference type="InterPro" id="IPR006710">
    <property type="entry name" value="Glyco_hydro_43"/>
</dbReference>
<dbReference type="GO" id="GO:0005975">
    <property type="term" value="P:carbohydrate metabolic process"/>
    <property type="evidence" value="ECO:0007669"/>
    <property type="project" value="InterPro"/>
</dbReference>
<dbReference type="Pfam" id="PF17801">
    <property type="entry name" value="Melibiase_C"/>
    <property type="match status" value="1"/>
</dbReference>
<keyword evidence="3 6" id="KW-0378">Hydrolase</keyword>
<accession>A0A518APG6</accession>
<comment type="similarity">
    <text evidence="1 6">Belongs to the glycosyl hydrolase 27 family.</text>
</comment>
<evidence type="ECO:0000256" key="7">
    <source>
        <dbReference type="SAM" id="SignalP"/>
    </source>
</evidence>
<dbReference type="Gene3D" id="2.60.120.1060">
    <property type="entry name" value="NPCBM/NEW2 domain"/>
    <property type="match status" value="2"/>
</dbReference>
<dbReference type="GO" id="GO:0004557">
    <property type="term" value="F:alpha-galactosidase activity"/>
    <property type="evidence" value="ECO:0007669"/>
    <property type="project" value="UniProtKB-EC"/>
</dbReference>
<feature type="domain" description="Glycosyl hydrolase family 98 putative carbohydrate-binding module" evidence="8">
    <location>
        <begin position="455"/>
        <end position="564"/>
    </location>
</feature>
<dbReference type="InterPro" id="IPR013222">
    <property type="entry name" value="Glyco_hyd_98_carb-bd"/>
</dbReference>
<keyword evidence="7" id="KW-0732">Signal</keyword>
<dbReference type="SUPFAM" id="SSF49785">
    <property type="entry name" value="Galactose-binding domain-like"/>
    <property type="match status" value="3"/>
</dbReference>
<dbReference type="InterPro" id="IPR041233">
    <property type="entry name" value="Melibiase_C"/>
</dbReference>
<gene>
    <name evidence="9" type="primary">agaA_1</name>
    <name evidence="9" type="ORF">Pan181_28300</name>
</gene>
<evidence type="ECO:0000256" key="1">
    <source>
        <dbReference type="ARBA" id="ARBA00009743"/>
    </source>
</evidence>
<dbReference type="InterPro" id="IPR002241">
    <property type="entry name" value="Glyco_hydro_27"/>
</dbReference>
<dbReference type="SUPFAM" id="SSF51445">
    <property type="entry name" value="(Trans)glycosidases"/>
    <property type="match status" value="1"/>
</dbReference>
<dbReference type="InterPro" id="IPR038637">
    <property type="entry name" value="NPCBM_sf"/>
</dbReference>
<dbReference type="Gene3D" id="2.115.10.20">
    <property type="entry name" value="Glycosyl hydrolase domain, family 43"/>
    <property type="match status" value="1"/>
</dbReference>
<dbReference type="PANTHER" id="PTHR11452:SF42">
    <property type="entry name" value="ALPHA-GALACTOSIDASE"/>
    <property type="match status" value="1"/>
</dbReference>
<dbReference type="Gene3D" id="3.20.20.70">
    <property type="entry name" value="Aldolase class I"/>
    <property type="match status" value="1"/>
</dbReference>
<name>A0A518APG6_9BACT</name>
<feature type="chain" id="PRO_5021886127" description="Alpha-galactosidase" evidence="7">
    <location>
        <begin position="27"/>
        <end position="1174"/>
    </location>
</feature>
<organism evidence="9 10">
    <name type="scientific">Aeoliella mucimassa</name>
    <dbReference type="NCBI Taxonomy" id="2527972"/>
    <lineage>
        <taxon>Bacteria</taxon>
        <taxon>Pseudomonadati</taxon>
        <taxon>Planctomycetota</taxon>
        <taxon>Planctomycetia</taxon>
        <taxon>Pirellulales</taxon>
        <taxon>Lacipirellulaceae</taxon>
        <taxon>Aeoliella</taxon>
    </lineage>
</organism>
<evidence type="ECO:0000256" key="6">
    <source>
        <dbReference type="RuleBase" id="RU361168"/>
    </source>
</evidence>
<keyword evidence="4 6" id="KW-0326">Glycosidase</keyword>
<dbReference type="SUPFAM" id="SSF75005">
    <property type="entry name" value="Arabinanase/levansucrase/invertase"/>
    <property type="match status" value="1"/>
</dbReference>
<feature type="signal peptide" evidence="7">
    <location>
        <begin position="1"/>
        <end position="26"/>
    </location>
</feature>
<dbReference type="PRINTS" id="PR00740">
    <property type="entry name" value="GLHYDRLASE27"/>
</dbReference>
<dbReference type="EC" id="3.2.1.22" evidence="6"/>
<evidence type="ECO:0000256" key="2">
    <source>
        <dbReference type="ARBA" id="ARBA00009865"/>
    </source>
</evidence>
<dbReference type="OrthoDB" id="9807519at2"/>
<dbReference type="InterPro" id="IPR013785">
    <property type="entry name" value="Aldolase_TIM"/>
</dbReference>
<dbReference type="InterPro" id="IPR008979">
    <property type="entry name" value="Galactose-bd-like_sf"/>
</dbReference>
<reference evidence="9 10" key="1">
    <citation type="submission" date="2019-02" db="EMBL/GenBank/DDBJ databases">
        <title>Deep-cultivation of Planctomycetes and their phenomic and genomic characterization uncovers novel biology.</title>
        <authorList>
            <person name="Wiegand S."/>
            <person name="Jogler M."/>
            <person name="Boedeker C."/>
            <person name="Pinto D."/>
            <person name="Vollmers J."/>
            <person name="Rivas-Marin E."/>
            <person name="Kohn T."/>
            <person name="Peeters S.H."/>
            <person name="Heuer A."/>
            <person name="Rast P."/>
            <person name="Oberbeckmann S."/>
            <person name="Bunk B."/>
            <person name="Jeske O."/>
            <person name="Meyerdierks A."/>
            <person name="Storesund J.E."/>
            <person name="Kallscheuer N."/>
            <person name="Luecker S."/>
            <person name="Lage O.M."/>
            <person name="Pohl T."/>
            <person name="Merkel B.J."/>
            <person name="Hornburger P."/>
            <person name="Mueller R.-W."/>
            <person name="Bruemmer F."/>
            <person name="Labrenz M."/>
            <person name="Spormann A.M."/>
            <person name="Op den Camp H."/>
            <person name="Overmann J."/>
            <person name="Amann R."/>
            <person name="Jetten M.S.M."/>
            <person name="Mascher T."/>
            <person name="Medema M.H."/>
            <person name="Devos D.P."/>
            <person name="Kaster A.-K."/>
            <person name="Ovreas L."/>
            <person name="Rohde M."/>
            <person name="Galperin M.Y."/>
            <person name="Jogler C."/>
        </authorList>
    </citation>
    <scope>NUCLEOTIDE SEQUENCE [LARGE SCALE GENOMIC DNA]</scope>
    <source>
        <strain evidence="9 10">Pan181</strain>
    </source>
</reference>
<dbReference type="CDD" id="cd08990">
    <property type="entry name" value="GH43_AXH_like"/>
    <property type="match status" value="1"/>
</dbReference>
<comment type="catalytic activity">
    <reaction evidence="6">
        <text>Hydrolysis of terminal, non-reducing alpha-D-galactose residues in alpha-D-galactosides, including galactose oligosaccharides, galactomannans and galactolipids.</text>
        <dbReference type="EC" id="3.2.1.22"/>
    </reaction>
</comment>
<evidence type="ECO:0000256" key="4">
    <source>
        <dbReference type="ARBA" id="ARBA00023295"/>
    </source>
</evidence>
<dbReference type="InterPro" id="IPR023296">
    <property type="entry name" value="Glyco_hydro_beta-prop_sf"/>
</dbReference>
<evidence type="ECO:0000259" key="8">
    <source>
        <dbReference type="SMART" id="SM00776"/>
    </source>
</evidence>
<dbReference type="Pfam" id="PF08305">
    <property type="entry name" value="NPCBM"/>
    <property type="match status" value="2"/>
</dbReference>
<keyword evidence="10" id="KW-1185">Reference proteome</keyword>
<dbReference type="InterPro" id="IPR011081">
    <property type="entry name" value="Big_4"/>
</dbReference>
<dbReference type="Pfam" id="PF07532">
    <property type="entry name" value="Big_4"/>
    <property type="match status" value="1"/>
</dbReference>
<dbReference type="Proteomes" id="UP000315750">
    <property type="component" value="Chromosome"/>
</dbReference>
<dbReference type="AlphaFoldDB" id="A0A518APG6"/>
<evidence type="ECO:0000256" key="5">
    <source>
        <dbReference type="PIRSR" id="PIRSR606710-2"/>
    </source>
</evidence>
<protein>
    <recommendedName>
        <fullName evidence="6">Alpha-galactosidase</fullName>
        <ecNumber evidence="6">3.2.1.22</ecNumber>
    </recommendedName>
    <alternativeName>
        <fullName evidence="6">Melibiase</fullName>
    </alternativeName>
</protein>
<evidence type="ECO:0000313" key="9">
    <source>
        <dbReference type="EMBL" id="QDU56620.1"/>
    </source>
</evidence>
<dbReference type="PANTHER" id="PTHR11452">
    <property type="entry name" value="ALPHA-GALACTOSIDASE/ALPHA-N-ACETYLGALACTOSAMINIDASE"/>
    <property type="match status" value="1"/>
</dbReference>
<sequence precursor="true">MVNFFHSPLRLLLVALSLLPCTLVKAEDFRDWATSPPMGWNSWDCFGTTVTEAQVRAQADAMAEYLKPAGYDVLTVDIQWYEPNALGHVYKPGARLEMDQYGRLLPAVRRFPSAKDGNGFKPLADYVHSKGLRFGIHIMRGIPRQAFKQNIPVLGTNVRAADIAVVESTCPWNPDMFGVDATTTNGQAYYDSLIQLYASWGVDFIKCDDISRPYDNVQKAEIEALRKAIDKCGRPIVLSLSPGATPVSAGPHVSTHANMWRITDDFWDRWGLLEAMFERTHAWEPFRQPGAWPDADMLPIGKVEFGRDTRFTKDEQHTMMSLWCIARSPLIFGGDMTQLDEFTLSMLTNPEVLKVNQQSANNRQLYRKDNLIAWVADVPDSDDKYLALFNAQDPGDSIDFSLADYASPAIAGNGSSQEISVSVKGGKQLVLFVNDAADGFEYDHAAWVDPILKGPQGELPLTKLQWTHADSGWGAPHVNRTCENQRLLVNGKPVRGIGTHSTSTIIYDLPEGYDTFSTTGVVTNKGSVVFGVLVVKSGQSVADVSSVSVELQHLGFTGNVQVRDLWKRESVGVCANTFAAELPQHGAGLYRLSPTQQSVSLTGPISYTSSTSAASDGEATAIDFHSAGNPILGDGQYYSADAAPLSVDDTLFIYGGHDEPPPTVGGFVMHDYGVFVTQNPTAGEWKLYPHNLVPGSVFDWATGNNAYAGQVARGPDGRFYWYAPVESRATNVPNRMAIGVAVSDSPLGPWTDAIGQPLVSWTTVFGDNKIGQEVIDPHVFCDDDGKVYLYWGSWGVARVVELHESMIELKGEITTMAGLDGFFEAPWVFKRDGTYYLAYDWKKGGSEWTPSNYQAAIGYATSSSPTGPWTFQHIILSGTSATTVHPSIVEHNDRWWITYHTRDAEAGGHFRRSVAIDEVHWQGDQMLPVEQTWANPPMLQLTNNLAIDATASASYTEQPPMTLRALNDGRPPVVRLPPDQWGNYRGNRSSNQSDWVQYDWDIPVAINGVGIEFHQDPNWIRPPASWKLEYQDTSGKWLEVEGVEYPTAPDHWHTLHFEPVIAKALRATFYGQPSGRYYHSVSVSEWEVYSQPAAELPTLKVRTQVGQPPELPESVPLTMPDGTELPTVVHWQKVPEDHYSAPGTFTVQGRAAGQAAGYLIATVECTAAAANHRN</sequence>
<keyword evidence="6" id="KW-1015">Disulfide bond</keyword>
<dbReference type="EMBL" id="CP036278">
    <property type="protein sequence ID" value="QDU56620.1"/>
    <property type="molecule type" value="Genomic_DNA"/>
</dbReference>
<dbReference type="Pfam" id="PF16499">
    <property type="entry name" value="Melibiase_2"/>
    <property type="match status" value="1"/>
</dbReference>
<evidence type="ECO:0000313" key="10">
    <source>
        <dbReference type="Proteomes" id="UP000315750"/>
    </source>
</evidence>